<feature type="region of interest" description="Disordered" evidence="1">
    <location>
        <begin position="90"/>
        <end position="118"/>
    </location>
</feature>
<dbReference type="Proteomes" id="UP000516160">
    <property type="component" value="Chromosome"/>
</dbReference>
<accession>A0A7G9W3U5</accession>
<protein>
    <submittedName>
        <fullName evidence="2">Uncharacterized protein</fullName>
    </submittedName>
</protein>
<keyword evidence="3" id="KW-1185">Reference proteome</keyword>
<proteinExistence type="predicted"/>
<dbReference type="RefSeq" id="WP_213167032.1">
    <property type="nucleotide sequence ID" value="NZ_CP058559.1"/>
</dbReference>
<dbReference type="AlphaFoldDB" id="A0A7G9W3U5"/>
<dbReference type="KEGG" id="acae:HYG86_00510"/>
<sequence>MTKENIFNKEEFADLLERAKGDRSINRFAEETGVSAAHISRFLRSLIEAPPTPETISKFSSKAYNDVSYRDLMAAAGHIAITKENGSIGLDELEDDDSDEVDNRRPYVPTRNASIDPISPNERRMEMENLEKRLFQVILSYLYEAPFQWNMQKPDSRMRFPDMIVDIDDEKYSRWLLEFKAYPEPNRGFGLPPQHIYGRLAMIEFSPKDKFTIVVNSERAFQYFLRRPPVSIRANIYVMLVDIEKGRVLTEEQLSSYEI</sequence>
<evidence type="ECO:0000256" key="1">
    <source>
        <dbReference type="SAM" id="MobiDB-lite"/>
    </source>
</evidence>
<organism evidence="2 3">
    <name type="scientific">Alkalicella caledoniensis</name>
    <dbReference type="NCBI Taxonomy" id="2731377"/>
    <lineage>
        <taxon>Bacteria</taxon>
        <taxon>Bacillati</taxon>
        <taxon>Bacillota</taxon>
        <taxon>Clostridia</taxon>
        <taxon>Eubacteriales</taxon>
        <taxon>Proteinivoracaceae</taxon>
        <taxon>Alkalicella</taxon>
    </lineage>
</organism>
<evidence type="ECO:0000313" key="2">
    <source>
        <dbReference type="EMBL" id="QNO13357.1"/>
    </source>
</evidence>
<evidence type="ECO:0000313" key="3">
    <source>
        <dbReference type="Proteomes" id="UP000516160"/>
    </source>
</evidence>
<reference evidence="2 3" key="1">
    <citation type="submission" date="2020-07" db="EMBL/GenBank/DDBJ databases">
        <title>Alkalicella. sp. LB2 genome.</title>
        <authorList>
            <person name="Postec A."/>
            <person name="Quemeneur M."/>
        </authorList>
    </citation>
    <scope>NUCLEOTIDE SEQUENCE [LARGE SCALE GENOMIC DNA]</scope>
    <source>
        <strain evidence="2 3">LB2</strain>
    </source>
</reference>
<gene>
    <name evidence="2" type="ORF">HYG86_00510</name>
</gene>
<feature type="compositionally biased region" description="Acidic residues" evidence="1">
    <location>
        <begin position="91"/>
        <end position="100"/>
    </location>
</feature>
<name>A0A7G9W3U5_ALKCA</name>
<dbReference type="EMBL" id="CP058559">
    <property type="protein sequence ID" value="QNO13357.1"/>
    <property type="molecule type" value="Genomic_DNA"/>
</dbReference>